<dbReference type="InterPro" id="IPR051083">
    <property type="entry name" value="GrpII_Intron_Splice-Mob/Def"/>
</dbReference>
<dbReference type="SUPFAM" id="SSF56672">
    <property type="entry name" value="DNA/RNA polymerases"/>
    <property type="match status" value="1"/>
</dbReference>
<protein>
    <submittedName>
        <fullName evidence="1">Retron-type reverse transcriptase</fullName>
    </submittedName>
</protein>
<dbReference type="PANTHER" id="PTHR34047:SF8">
    <property type="entry name" value="PROTEIN YKFC"/>
    <property type="match status" value="1"/>
</dbReference>
<name>A0AA45L7S4_9PSEU</name>
<proteinExistence type="predicted"/>
<evidence type="ECO:0000313" key="2">
    <source>
        <dbReference type="Proteomes" id="UP000677152"/>
    </source>
</evidence>
<dbReference type="Proteomes" id="UP000677152">
    <property type="component" value="Chromosome"/>
</dbReference>
<organism evidence="1 2">
    <name type="scientific">Actinosynnema pretiosum subsp. pretiosum</name>
    <dbReference type="NCBI Taxonomy" id="103721"/>
    <lineage>
        <taxon>Bacteria</taxon>
        <taxon>Bacillati</taxon>
        <taxon>Actinomycetota</taxon>
        <taxon>Actinomycetes</taxon>
        <taxon>Pseudonocardiales</taxon>
        <taxon>Pseudonocardiaceae</taxon>
        <taxon>Actinosynnema</taxon>
    </lineage>
</organism>
<dbReference type="GO" id="GO:0003964">
    <property type="term" value="F:RNA-directed DNA polymerase activity"/>
    <property type="evidence" value="ECO:0007669"/>
    <property type="project" value="UniProtKB-KW"/>
</dbReference>
<evidence type="ECO:0000313" key="1">
    <source>
        <dbReference type="EMBL" id="QUF04730.1"/>
    </source>
</evidence>
<keyword evidence="1" id="KW-0808">Transferase</keyword>
<reference evidence="1" key="1">
    <citation type="submission" date="2021-04" db="EMBL/GenBank/DDBJ databases">
        <title>Genomic sequence of Actinosynnema pretiosum subsp. pretiosum ATCC 31280 (C-14919).</title>
        <authorList>
            <person name="Bai L."/>
            <person name="Wang X."/>
            <person name="Xiao Y."/>
        </authorList>
    </citation>
    <scope>NUCLEOTIDE SEQUENCE</scope>
    <source>
        <strain evidence="1">ATCC 31280</strain>
    </source>
</reference>
<dbReference type="InterPro" id="IPR043502">
    <property type="entry name" value="DNA/RNA_pol_sf"/>
</dbReference>
<sequence length="259" mass="28229">MPLLSEKRLRDALRKCGRRGASSGADGVSMAALRKLSQELLPRLAEQLATGTWRPEPVREVTFSAYTGKVMTVAIPTARDRVVHRALRDAMEPVLETAVLRDWVSGYRPGRNRITALRQAAAFHDAGLRAVADVDVASTSEGATVDEVVGWCAEHIHDGSFLALIRTALSAMPYPIAPGSGLAPMLINLRLSRADAHLDGLRVVRFVDNYVAFEPDRDHARSAFARITDALARSGLRPNGSKSRVRERANVEDLFLIGG</sequence>
<gene>
    <name evidence="1" type="ORF">KCV87_00865</name>
</gene>
<accession>A0AA45L7S4</accession>
<dbReference type="AlphaFoldDB" id="A0AA45L7S4"/>
<keyword evidence="1" id="KW-0548">Nucleotidyltransferase</keyword>
<dbReference type="EMBL" id="CP073249">
    <property type="protein sequence ID" value="QUF04730.1"/>
    <property type="molecule type" value="Genomic_DNA"/>
</dbReference>
<keyword evidence="1" id="KW-0695">RNA-directed DNA polymerase</keyword>
<dbReference type="PANTHER" id="PTHR34047">
    <property type="entry name" value="NUCLEAR INTRON MATURASE 1, MITOCHONDRIAL-RELATED"/>
    <property type="match status" value="1"/>
</dbReference>